<dbReference type="EMBL" id="LR798199">
    <property type="protein sequence ID" value="CAB5155691.1"/>
    <property type="molecule type" value="Genomic_DNA"/>
</dbReference>
<keyword evidence="1" id="KW-0472">Membrane</keyword>
<reference evidence="2" key="1">
    <citation type="submission" date="2020-05" db="EMBL/GenBank/DDBJ databases">
        <authorList>
            <person name="Chiriac C."/>
            <person name="Salcher M."/>
            <person name="Ghai R."/>
            <person name="Kavagutti S V."/>
        </authorList>
    </citation>
    <scope>NUCLEOTIDE SEQUENCE</scope>
</reference>
<evidence type="ECO:0000313" key="2">
    <source>
        <dbReference type="EMBL" id="CAB5155691.1"/>
    </source>
</evidence>
<keyword evidence="1" id="KW-0812">Transmembrane</keyword>
<sequence>MADDNKMHELHFAVGELTAHIKATQESINRQTTSIDKLSSEVHTLSSRHSKLEHGLLRANDDIVTIKSHMLTKDQLRDYGLQSDDIVSHKADMGYLRRARLKYEKTRPLIFNAKRGAITAVASVAVTALWAMIKNHWI</sequence>
<keyword evidence="1" id="KW-1133">Transmembrane helix</keyword>
<feature type="transmembrane region" description="Helical" evidence="1">
    <location>
        <begin position="116"/>
        <end position="133"/>
    </location>
</feature>
<organism evidence="2">
    <name type="scientific">uncultured Caudovirales phage</name>
    <dbReference type="NCBI Taxonomy" id="2100421"/>
    <lineage>
        <taxon>Viruses</taxon>
        <taxon>Duplodnaviria</taxon>
        <taxon>Heunggongvirae</taxon>
        <taxon>Uroviricota</taxon>
        <taxon>Caudoviricetes</taxon>
        <taxon>Peduoviridae</taxon>
        <taxon>Maltschvirus</taxon>
        <taxon>Maltschvirus maltsch</taxon>
    </lineage>
</organism>
<evidence type="ECO:0000256" key="1">
    <source>
        <dbReference type="SAM" id="Phobius"/>
    </source>
</evidence>
<name>A0A6J7WCA4_9CAUD</name>
<gene>
    <name evidence="2" type="ORF">UFOVP150_23</name>
</gene>
<protein>
    <submittedName>
        <fullName evidence="2">Uncharacterized protein</fullName>
    </submittedName>
</protein>
<accession>A0A6J7WCA4</accession>
<proteinExistence type="predicted"/>